<dbReference type="Proteomes" id="UP000008281">
    <property type="component" value="Unassembled WGS sequence"/>
</dbReference>
<keyword evidence="2" id="KW-1185">Reference proteome</keyword>
<reference evidence="1" key="1">
    <citation type="submission" date="2007-07" db="EMBL/GenBank/DDBJ databases">
        <title>PCAP assembly of the Caenorhabditis remanei genome.</title>
        <authorList>
            <consortium name="The Caenorhabditis remanei Sequencing Consortium"/>
            <person name="Wilson R.K."/>
        </authorList>
    </citation>
    <scope>NUCLEOTIDE SEQUENCE [LARGE SCALE GENOMIC DNA]</scope>
    <source>
        <strain evidence="1">PB4641</strain>
    </source>
</reference>
<dbReference type="EMBL" id="DS268656">
    <property type="protein sequence ID" value="EFO97136.1"/>
    <property type="molecule type" value="Genomic_DNA"/>
</dbReference>
<accession>E3NGM7</accession>
<organism evidence="2">
    <name type="scientific">Caenorhabditis remanei</name>
    <name type="common">Caenorhabditis vulgaris</name>
    <dbReference type="NCBI Taxonomy" id="31234"/>
    <lineage>
        <taxon>Eukaryota</taxon>
        <taxon>Metazoa</taxon>
        <taxon>Ecdysozoa</taxon>
        <taxon>Nematoda</taxon>
        <taxon>Chromadorea</taxon>
        <taxon>Rhabditida</taxon>
        <taxon>Rhabditina</taxon>
        <taxon>Rhabditomorpha</taxon>
        <taxon>Rhabditoidea</taxon>
        <taxon>Rhabditidae</taxon>
        <taxon>Peloderinae</taxon>
        <taxon>Caenorhabditis</taxon>
    </lineage>
</organism>
<dbReference type="HOGENOM" id="CLU_3419589_0_0_1"/>
<gene>
    <name evidence="1" type="ORF">CRE_30196</name>
</gene>
<sequence>MSFSDFKYWYNKFSRGNFGMEACRR</sequence>
<dbReference type="AlphaFoldDB" id="E3NGM7"/>
<evidence type="ECO:0000313" key="2">
    <source>
        <dbReference type="Proteomes" id="UP000008281"/>
    </source>
</evidence>
<protein>
    <submittedName>
        <fullName evidence="1">Uncharacterized protein</fullName>
    </submittedName>
</protein>
<proteinExistence type="predicted"/>
<dbReference type="InParanoid" id="E3NGM7"/>
<name>E3NGM7_CAERE</name>
<evidence type="ECO:0000313" key="1">
    <source>
        <dbReference type="EMBL" id="EFO97136.1"/>
    </source>
</evidence>